<keyword evidence="4" id="KW-1185">Reference proteome</keyword>
<dbReference type="PROSITE" id="PS50157">
    <property type="entry name" value="ZINC_FINGER_C2H2_2"/>
    <property type="match status" value="1"/>
</dbReference>
<protein>
    <recommendedName>
        <fullName evidence="2">C2H2-type domain-containing protein</fullName>
    </recommendedName>
</protein>
<evidence type="ECO:0000256" key="1">
    <source>
        <dbReference type="PROSITE-ProRule" id="PRU00042"/>
    </source>
</evidence>
<dbReference type="GO" id="GO:0008270">
    <property type="term" value="F:zinc ion binding"/>
    <property type="evidence" value="ECO:0007669"/>
    <property type="project" value="UniProtKB-KW"/>
</dbReference>
<gene>
    <name evidence="3" type="ORF">PHYEVI_LOCUS3277</name>
</gene>
<evidence type="ECO:0000259" key="2">
    <source>
        <dbReference type="PROSITE" id="PS50157"/>
    </source>
</evidence>
<keyword evidence="1" id="KW-0862">Zinc</keyword>
<dbReference type="Proteomes" id="UP001153712">
    <property type="component" value="Chromosome 12"/>
</dbReference>
<dbReference type="InterPro" id="IPR052797">
    <property type="entry name" value="RegFact_GeneExpr_CellDeath"/>
</dbReference>
<evidence type="ECO:0000313" key="3">
    <source>
        <dbReference type="EMBL" id="CAH1161764.1"/>
    </source>
</evidence>
<sequence>MDYICKECNKRFAMERNYNKHMLNFHKITPDSLSYDDKIGIRKCCECSSSHKLIQDLIYHLESVHNVLIEEENLTFKNEADFGKWKRKVEQEDSCKYVPFEEDVKHEIGVSNYACNKKVSQYNCSCISNIKVVTGRRGNLSAVRVKTHYGHEIKSKPGRKPKIVSTLKNKVPEIYDIKCEEEKMDEEPFENENNTINTHFNLKNSIKAKLNIVSLNIDTLNNQKLVKLNSSLDSMCSDLGLSTKTENVFGQIIISNNSMFDHNYW</sequence>
<keyword evidence="1" id="KW-0479">Metal-binding</keyword>
<dbReference type="PANTHER" id="PTHR33936">
    <property type="entry name" value="PROTEIN CBG17840"/>
    <property type="match status" value="1"/>
</dbReference>
<dbReference type="AlphaFoldDB" id="A0A9P0DJB3"/>
<reference evidence="3" key="1">
    <citation type="submission" date="2022-01" db="EMBL/GenBank/DDBJ databases">
        <authorList>
            <person name="King R."/>
        </authorList>
    </citation>
    <scope>NUCLEOTIDE SEQUENCE</scope>
</reference>
<dbReference type="PROSITE" id="PS00028">
    <property type="entry name" value="ZINC_FINGER_C2H2_1"/>
    <property type="match status" value="1"/>
</dbReference>
<proteinExistence type="predicted"/>
<dbReference type="OrthoDB" id="6735764at2759"/>
<evidence type="ECO:0000313" key="4">
    <source>
        <dbReference type="Proteomes" id="UP001153712"/>
    </source>
</evidence>
<name>A0A9P0DJB3_PHYSR</name>
<feature type="domain" description="C2H2-type" evidence="2">
    <location>
        <begin position="3"/>
        <end position="26"/>
    </location>
</feature>
<dbReference type="EMBL" id="OU900105">
    <property type="protein sequence ID" value="CAH1161764.1"/>
    <property type="molecule type" value="Genomic_DNA"/>
</dbReference>
<organism evidence="3 4">
    <name type="scientific">Phyllotreta striolata</name>
    <name type="common">Striped flea beetle</name>
    <name type="synonym">Crioceris striolata</name>
    <dbReference type="NCBI Taxonomy" id="444603"/>
    <lineage>
        <taxon>Eukaryota</taxon>
        <taxon>Metazoa</taxon>
        <taxon>Ecdysozoa</taxon>
        <taxon>Arthropoda</taxon>
        <taxon>Hexapoda</taxon>
        <taxon>Insecta</taxon>
        <taxon>Pterygota</taxon>
        <taxon>Neoptera</taxon>
        <taxon>Endopterygota</taxon>
        <taxon>Coleoptera</taxon>
        <taxon>Polyphaga</taxon>
        <taxon>Cucujiformia</taxon>
        <taxon>Chrysomeloidea</taxon>
        <taxon>Chrysomelidae</taxon>
        <taxon>Galerucinae</taxon>
        <taxon>Alticini</taxon>
        <taxon>Phyllotreta</taxon>
    </lineage>
</organism>
<dbReference type="PANTHER" id="PTHR33936:SF24">
    <property type="entry name" value="C2H2-TYPE DOMAIN-CONTAINING PROTEIN"/>
    <property type="match status" value="1"/>
</dbReference>
<accession>A0A9P0DJB3</accession>
<dbReference type="SMART" id="SM00355">
    <property type="entry name" value="ZnF_C2H2"/>
    <property type="match status" value="2"/>
</dbReference>
<dbReference type="InterPro" id="IPR013087">
    <property type="entry name" value="Znf_C2H2_type"/>
</dbReference>
<keyword evidence="1" id="KW-0863">Zinc-finger</keyword>